<evidence type="ECO:0000313" key="1">
    <source>
        <dbReference type="EMBL" id="KAA1107028.1"/>
    </source>
</evidence>
<organism evidence="1 2">
    <name type="scientific">Puccinia graminis f. sp. tritici</name>
    <dbReference type="NCBI Taxonomy" id="56615"/>
    <lineage>
        <taxon>Eukaryota</taxon>
        <taxon>Fungi</taxon>
        <taxon>Dikarya</taxon>
        <taxon>Basidiomycota</taxon>
        <taxon>Pucciniomycotina</taxon>
        <taxon>Pucciniomycetes</taxon>
        <taxon>Pucciniales</taxon>
        <taxon>Pucciniaceae</taxon>
        <taxon>Puccinia</taxon>
    </lineage>
</organism>
<dbReference type="EMBL" id="VDEP01000308">
    <property type="protein sequence ID" value="KAA1107028.1"/>
    <property type="molecule type" value="Genomic_DNA"/>
</dbReference>
<evidence type="ECO:0000313" key="2">
    <source>
        <dbReference type="Proteomes" id="UP000325313"/>
    </source>
</evidence>
<gene>
    <name evidence="1" type="ORF">PGTUg99_025675</name>
</gene>
<proteinExistence type="predicted"/>
<dbReference type="Proteomes" id="UP000325313">
    <property type="component" value="Unassembled WGS sequence"/>
</dbReference>
<accession>A0A5B0Q1N5</accession>
<sequence>MEIQRLRAQLVIGKSRNARAMSDLAEARVCVDFLMNKEQHQTPCPTLYLSLTGDDYTRGFPAGYNANAAWSKDLDPRNPNSYYFSELPMAGPSTRADPIPLTASSQLAPIGGLPGYGSMTLVGGKVLTSYSEMVREASLDYRSTSFLKETGRSQDPSGSQLVLDWSHTCVDSYYYSEPLNPFDSAQETTHESYAPNYELQATCYS</sequence>
<comment type="caution">
    <text evidence="1">The sequence shown here is derived from an EMBL/GenBank/DDBJ whole genome shotgun (WGS) entry which is preliminary data.</text>
</comment>
<name>A0A5B0Q1N5_PUCGR</name>
<dbReference type="AlphaFoldDB" id="A0A5B0Q1N5"/>
<protein>
    <submittedName>
        <fullName evidence="1">Uncharacterized protein</fullName>
    </submittedName>
</protein>
<reference evidence="1 2" key="1">
    <citation type="submission" date="2019-05" db="EMBL/GenBank/DDBJ databases">
        <title>Emergence of the Ug99 lineage of the wheat stem rust pathogen through somatic hybridization.</title>
        <authorList>
            <person name="Li F."/>
            <person name="Upadhyaya N.M."/>
            <person name="Sperschneider J."/>
            <person name="Matny O."/>
            <person name="Nguyen-Phuc H."/>
            <person name="Mago R."/>
            <person name="Raley C."/>
            <person name="Miller M.E."/>
            <person name="Silverstein K.A.T."/>
            <person name="Henningsen E."/>
            <person name="Hirsch C.D."/>
            <person name="Visser B."/>
            <person name="Pretorius Z.A."/>
            <person name="Steffenson B.J."/>
            <person name="Schwessinger B."/>
            <person name="Dodds P.N."/>
            <person name="Figueroa M."/>
        </authorList>
    </citation>
    <scope>NUCLEOTIDE SEQUENCE [LARGE SCALE GENOMIC DNA]</scope>
    <source>
        <strain evidence="1 2">Ug99</strain>
    </source>
</reference>